<dbReference type="Proteomes" id="UP000830375">
    <property type="component" value="Unassembled WGS sequence"/>
</dbReference>
<evidence type="ECO:0000256" key="1">
    <source>
        <dbReference type="SAM" id="Coils"/>
    </source>
</evidence>
<feature type="coiled-coil region" evidence="1">
    <location>
        <begin position="692"/>
        <end position="729"/>
    </location>
</feature>
<comment type="caution">
    <text evidence="4">The sequence shown here is derived from an EMBL/GenBank/DDBJ whole genome shotgun (WGS) entry which is preliminary data.</text>
</comment>
<feature type="region of interest" description="Disordered" evidence="2">
    <location>
        <begin position="190"/>
        <end position="209"/>
    </location>
</feature>
<evidence type="ECO:0000259" key="3">
    <source>
        <dbReference type="Pfam" id="PF18804"/>
    </source>
</evidence>
<gene>
    <name evidence="4" type="ORF">H4Q32_030905</name>
</gene>
<protein>
    <submittedName>
        <fullName evidence="4">3-dehydroquinate dehydratase</fullName>
    </submittedName>
</protein>
<keyword evidence="1" id="KW-0175">Coiled coil</keyword>
<dbReference type="PANTHER" id="PTHR33104:SF2">
    <property type="entry name" value="CXC3 LIKE CYSTEINE CLUSTER DOMAIN-CONTAINING PROTEIN"/>
    <property type="match status" value="1"/>
</dbReference>
<name>A0ABQ8L4R1_LABRO</name>
<keyword evidence="5" id="KW-1185">Reference proteome</keyword>
<evidence type="ECO:0000256" key="2">
    <source>
        <dbReference type="SAM" id="MobiDB-lite"/>
    </source>
</evidence>
<sequence length="940" mass="106886">MAGIVSSRPPGHGNLVLQLIFDFKNYSLSNMKVPCVKQRSVVTLTTLHGASNRVVVSVHLCCESFFLFVFLPITMSDSELQKQFMELDNLVDHHELSDELQSLDDFLGELQEEEEAVPVKTPEPRVHWRKRDIDGNIVYARPRSSRNQSNKADHIQKTDPPINAPDTNCEVTFAPETVECFLQDLQHSLSDTSDDEASPRGTSKDPFLASSNWSTRQSLFSERWRAERPRLVNTAAAQENVATRICQQCGSNPAAVRCCDCRPRPFFCAECDVSMHTRHVLHNRDAMTAGFYQPLPPTTFVVDKALSHCVRLVPVEIPDKICGCSPESLRVSPGKTVAVITINGRYDLSMPELSCEACQATWAAGVVDLNRSDYWPATLHFSTMYATDVFFSFEEMKMAAPGLSCQAFLRMLDQRTVRFGRTGKISTDSFQKSFFEWEAVRYEVDKICKEEHFICPACTPDMLAVSVDGNRKHYRFKNAARSEEQAIFEDIFIAKDEDVTRFVDYIHKTSKHVSGRGVCGGEWSAARETSQRSASKVDEEGLELAVCRHGVLLCALNMYRGEIFAYPLYLQEKLASRQITFFCMDVTCKYWPYLQRVAKSCPELQHLLNMKPFLSVFHAKAHDFKCEVKWSGAYQDGAGLTLGEEVEQCNAFLSRIAVTTKHMSKAGRTDMLTLMVMRWNQQKFNNLATALTRRYQKTTKALQSQLQNLESMKVELAVTESQLEDWVNDVKDWADAITTTTNDVDALANRIEVLVASVKRRSQRLYKDTDGNKGRARIRRKIREEKGILTSLVETYNRMVPNTETLCLETILSDSVDLRTKRKAFDIIMSVRRLQEEQKILVAEMDHHWKYLSTRAKTLRELSCLFASETLQSSLCGLSEEGLKGLQSIIHKKQRKIRDMRVQARDCYLQVLSGAENTNFLNKPSADDYDSDFEISDDEL</sequence>
<dbReference type="InterPro" id="IPR040564">
    <property type="entry name" value="CxC3-like"/>
</dbReference>
<feature type="domain" description="CxC3 like cysteine cluster" evidence="3">
    <location>
        <begin position="313"/>
        <end position="413"/>
    </location>
</feature>
<proteinExistence type="predicted"/>
<accession>A0ABQ8L4R1</accession>
<dbReference type="CDD" id="cd19757">
    <property type="entry name" value="Bbox1"/>
    <property type="match status" value="1"/>
</dbReference>
<reference evidence="4 5" key="1">
    <citation type="submission" date="2022-01" db="EMBL/GenBank/DDBJ databases">
        <title>A high-quality chromosome-level genome assembly of rohu carp, Labeo rohita.</title>
        <authorList>
            <person name="Arick M.A. II"/>
            <person name="Hsu C.-Y."/>
            <person name="Magbanua Z."/>
            <person name="Pechanova O."/>
            <person name="Grover C."/>
            <person name="Miller E."/>
            <person name="Thrash A."/>
            <person name="Ezzel L."/>
            <person name="Alam S."/>
            <person name="Benzie J."/>
            <person name="Hamilton M."/>
            <person name="Karsi A."/>
            <person name="Lawrence M.L."/>
            <person name="Peterson D.G."/>
        </authorList>
    </citation>
    <scope>NUCLEOTIDE SEQUENCE [LARGE SCALE GENOMIC DNA]</scope>
    <source>
        <strain evidence="5">BAU-BD-2019</strain>
        <tissue evidence="4">Blood</tissue>
    </source>
</reference>
<evidence type="ECO:0000313" key="4">
    <source>
        <dbReference type="EMBL" id="KAI2644952.1"/>
    </source>
</evidence>
<dbReference type="Pfam" id="PF18804">
    <property type="entry name" value="CxC3"/>
    <property type="match status" value="1"/>
</dbReference>
<dbReference type="Pfam" id="PF18758">
    <property type="entry name" value="KDZ"/>
    <property type="match status" value="1"/>
</dbReference>
<dbReference type="EMBL" id="JACTAM010002370">
    <property type="protein sequence ID" value="KAI2644952.1"/>
    <property type="molecule type" value="Genomic_DNA"/>
</dbReference>
<evidence type="ECO:0000313" key="5">
    <source>
        <dbReference type="Proteomes" id="UP000830375"/>
    </source>
</evidence>
<feature type="region of interest" description="Disordered" evidence="2">
    <location>
        <begin position="143"/>
        <end position="164"/>
    </location>
</feature>
<dbReference type="InterPro" id="IPR040521">
    <property type="entry name" value="KDZ"/>
</dbReference>
<organism evidence="4 5">
    <name type="scientific">Labeo rohita</name>
    <name type="common">Indian major carp</name>
    <name type="synonym">Cyprinus rohita</name>
    <dbReference type="NCBI Taxonomy" id="84645"/>
    <lineage>
        <taxon>Eukaryota</taxon>
        <taxon>Metazoa</taxon>
        <taxon>Chordata</taxon>
        <taxon>Craniata</taxon>
        <taxon>Vertebrata</taxon>
        <taxon>Euteleostomi</taxon>
        <taxon>Actinopterygii</taxon>
        <taxon>Neopterygii</taxon>
        <taxon>Teleostei</taxon>
        <taxon>Ostariophysi</taxon>
        <taxon>Cypriniformes</taxon>
        <taxon>Cyprinidae</taxon>
        <taxon>Labeoninae</taxon>
        <taxon>Labeonini</taxon>
        <taxon>Labeo</taxon>
    </lineage>
</organism>
<dbReference type="PANTHER" id="PTHR33104">
    <property type="entry name" value="SI:DKEY-29D5.2"/>
    <property type="match status" value="1"/>
</dbReference>